<dbReference type="GO" id="GO:0030627">
    <property type="term" value="F:pre-mRNA 5'-splice site binding"/>
    <property type="evidence" value="ECO:0007669"/>
    <property type="project" value="TreeGrafter"/>
</dbReference>
<gene>
    <name evidence="7" type="ORF">B0I71DRAFT_136283</name>
</gene>
<dbReference type="InterPro" id="IPR003107">
    <property type="entry name" value="HAT"/>
</dbReference>
<comment type="subcellular location">
    <subcellularLocation>
        <location evidence="1">Nucleus</location>
    </subcellularLocation>
</comment>
<evidence type="ECO:0008006" key="9">
    <source>
        <dbReference type="Google" id="ProtNLM"/>
    </source>
</evidence>
<dbReference type="AlphaFoldDB" id="A0A371BYR1"/>
<evidence type="ECO:0000256" key="6">
    <source>
        <dbReference type="ARBA" id="ARBA00038019"/>
    </source>
</evidence>
<dbReference type="VEuPathDB" id="FungiDB:YALI0_D16225g"/>
<dbReference type="InterPro" id="IPR011990">
    <property type="entry name" value="TPR-like_helical_dom_sf"/>
</dbReference>
<dbReference type="Gene3D" id="1.25.40.10">
    <property type="entry name" value="Tetratricopeptide repeat domain"/>
    <property type="match status" value="2"/>
</dbReference>
<reference evidence="7 8" key="1">
    <citation type="submission" date="2018-07" db="EMBL/GenBank/DDBJ databases">
        <title>Draft Genome Assemblies for Five Robust Yarrowia lipolytica Strains Exhibiting High Lipid Production and Pentose Sugar Utilization and Sugar Alcohol Secretion from Undetoxified Lignocellulosic Biomass Hydrolysates.</title>
        <authorList>
            <consortium name="DOE Joint Genome Institute"/>
            <person name="Walker C."/>
            <person name="Ryu S."/>
            <person name="Na H."/>
            <person name="Zane M."/>
            <person name="LaButti K."/>
            <person name="Lipzen A."/>
            <person name="Haridas S."/>
            <person name="Barry K."/>
            <person name="Grigoriev I.V."/>
            <person name="Quarterman J."/>
            <person name="Slininger P."/>
            <person name="Dien B."/>
            <person name="Trinh C.T."/>
        </authorList>
    </citation>
    <scope>NUCLEOTIDE SEQUENCE [LARGE SCALE GENOMIC DNA]</scope>
    <source>
        <strain evidence="7 8">YB392</strain>
    </source>
</reference>
<dbReference type="PANTHER" id="PTHR17204">
    <property type="entry name" value="PRE-MRNA PROCESSING PROTEIN PRP39-RELATED"/>
    <property type="match status" value="1"/>
</dbReference>
<keyword evidence="3" id="KW-0677">Repeat</keyword>
<dbReference type="Proteomes" id="UP000256601">
    <property type="component" value="Unassembled WGS sequence"/>
</dbReference>
<evidence type="ECO:0000313" key="8">
    <source>
        <dbReference type="Proteomes" id="UP000256601"/>
    </source>
</evidence>
<sequence length="640" mass="73915">MDISTLGPSTDILTSSPQWSAANLAVFEDPSSFEAWEALVNITQQVAPPRKVHQPTCLIYETFLRKYPLLFGYWKKYVDYLNSVGSSEQVLSVHKKSVEAFPQSVDLWTDYVAAAASILEDPEAVRSIIEAGSRACGMDFLSHPFWDVALEFEAQKERDTGVLNEGKLRWLKRIILLPLHQYARYWEEFVKVGGSVRPEKLTYEGLKDEEGGFLTKEKLAAMDTSQMMELLKKKIFERTQKRTMDKWNHESAITRNYFHVAPLEEEQLHKWNEYLDYEESTLLKPEEAPFNLDFKVSEVQSIYLRALVPAASLDQLWLRYTRWLVGLESVNEVRMAFRQASTVFVPTNRPLIRFNWAIFEENQDNLDLAESIYSAVLNSAYKQTQSRSLLEEATVNYLQFYRRQHGIKKTVRYLVDTITQIDNCNTGARKSKKQKVETMSENVVYENFVQNKTACEKSHIIPVLAVEVAKLVRLQGFNWRSVFDQYRPKCVDSTYFWTNNFVYECESLKHPYSNIPSQTPNEINLDLLVKFSELLKTQANIPPSTIVDMLRDIQSLVYNYGSNKKVQQFIAFDAEINGSFYCQNWLKKKIAHDGRVATTNKRLRLEAGHPGFEMETGGNFDATCQRYVKEMRDANGQSVA</sequence>
<keyword evidence="4" id="KW-0508">mRNA splicing</keyword>
<dbReference type="Pfam" id="PF23241">
    <property type="entry name" value="HAT_PRP39_C"/>
    <property type="match status" value="1"/>
</dbReference>
<dbReference type="GO" id="GO:0000395">
    <property type="term" value="P:mRNA 5'-splice site recognition"/>
    <property type="evidence" value="ECO:0007669"/>
    <property type="project" value="TreeGrafter"/>
</dbReference>
<dbReference type="VEuPathDB" id="FungiDB:YALI1_D20018g"/>
<dbReference type="PANTHER" id="PTHR17204:SF5">
    <property type="entry name" value="PRE-MRNA-PROCESSING FACTOR 39"/>
    <property type="match status" value="1"/>
</dbReference>
<evidence type="ECO:0000256" key="1">
    <source>
        <dbReference type="ARBA" id="ARBA00004123"/>
    </source>
</evidence>
<dbReference type="InterPro" id="IPR059164">
    <property type="entry name" value="HAT_PRP39_C"/>
</dbReference>
<dbReference type="Pfam" id="PF23240">
    <property type="entry name" value="HAT_PRP39_N"/>
    <property type="match status" value="1"/>
</dbReference>
<keyword evidence="2" id="KW-0507">mRNA processing</keyword>
<evidence type="ECO:0000256" key="3">
    <source>
        <dbReference type="ARBA" id="ARBA00022737"/>
    </source>
</evidence>
<organism evidence="7 8">
    <name type="scientific">Yarrowia lipolytica</name>
    <name type="common">Candida lipolytica</name>
    <dbReference type="NCBI Taxonomy" id="4952"/>
    <lineage>
        <taxon>Eukaryota</taxon>
        <taxon>Fungi</taxon>
        <taxon>Dikarya</taxon>
        <taxon>Ascomycota</taxon>
        <taxon>Saccharomycotina</taxon>
        <taxon>Dipodascomycetes</taxon>
        <taxon>Dipodascales</taxon>
        <taxon>Dipodascales incertae sedis</taxon>
        <taxon>Yarrowia</taxon>
    </lineage>
</organism>
<name>A0A371BYR1_YARLL</name>
<dbReference type="GO" id="GO:0005685">
    <property type="term" value="C:U1 snRNP"/>
    <property type="evidence" value="ECO:0007669"/>
    <property type="project" value="TreeGrafter"/>
</dbReference>
<dbReference type="SMART" id="SM00386">
    <property type="entry name" value="HAT"/>
    <property type="match status" value="4"/>
</dbReference>
<evidence type="ECO:0000256" key="4">
    <source>
        <dbReference type="ARBA" id="ARBA00023187"/>
    </source>
</evidence>
<evidence type="ECO:0000256" key="5">
    <source>
        <dbReference type="ARBA" id="ARBA00023242"/>
    </source>
</evidence>
<evidence type="ECO:0000256" key="2">
    <source>
        <dbReference type="ARBA" id="ARBA00022664"/>
    </source>
</evidence>
<accession>A0A371BYR1</accession>
<dbReference type="GO" id="GO:0000243">
    <property type="term" value="C:commitment complex"/>
    <property type="evidence" value="ECO:0007669"/>
    <property type="project" value="TreeGrafter"/>
</dbReference>
<keyword evidence="5" id="KW-0539">Nucleus</keyword>
<comment type="similarity">
    <text evidence="6">Belongs to the PRP39 family.</text>
</comment>
<protein>
    <recommendedName>
        <fullName evidence="9">Pre-mRNA-processing factor 39</fullName>
    </recommendedName>
</protein>
<evidence type="ECO:0000313" key="7">
    <source>
        <dbReference type="EMBL" id="RDW23221.1"/>
    </source>
</evidence>
<proteinExistence type="inferred from homology"/>
<dbReference type="GO" id="GO:0071004">
    <property type="term" value="C:U2-type prespliceosome"/>
    <property type="evidence" value="ECO:0007669"/>
    <property type="project" value="TreeGrafter"/>
</dbReference>
<dbReference type="SUPFAM" id="SSF48452">
    <property type="entry name" value="TPR-like"/>
    <property type="match status" value="1"/>
</dbReference>
<dbReference type="OMA" id="ARICFLY"/>
<dbReference type="EMBL" id="KZ859100">
    <property type="protein sequence ID" value="RDW23221.1"/>
    <property type="molecule type" value="Genomic_DNA"/>
</dbReference>